<comment type="similarity">
    <text evidence="7">Belongs to the binding-protein-dependent transport system permease family.</text>
</comment>
<dbReference type="Pfam" id="PF00528">
    <property type="entry name" value="BPD_transp_1"/>
    <property type="match status" value="1"/>
</dbReference>
<feature type="transmembrane region" description="Helical" evidence="7">
    <location>
        <begin position="197"/>
        <end position="222"/>
    </location>
</feature>
<dbReference type="PANTHER" id="PTHR43386">
    <property type="entry name" value="OLIGOPEPTIDE TRANSPORT SYSTEM PERMEASE PROTEIN APPC"/>
    <property type="match status" value="1"/>
</dbReference>
<dbReference type="PROSITE" id="PS50928">
    <property type="entry name" value="ABC_TM1"/>
    <property type="match status" value="1"/>
</dbReference>
<comment type="caution">
    <text evidence="9">The sequence shown here is derived from an EMBL/GenBank/DDBJ whole genome shotgun (WGS) entry which is preliminary data.</text>
</comment>
<evidence type="ECO:0000256" key="4">
    <source>
        <dbReference type="ARBA" id="ARBA00022692"/>
    </source>
</evidence>
<keyword evidence="10" id="KW-1185">Reference proteome</keyword>
<dbReference type="CDD" id="cd06261">
    <property type="entry name" value="TM_PBP2"/>
    <property type="match status" value="1"/>
</dbReference>
<dbReference type="InterPro" id="IPR000515">
    <property type="entry name" value="MetI-like"/>
</dbReference>
<name>A0ABW5TI12_9ENTE</name>
<evidence type="ECO:0000313" key="10">
    <source>
        <dbReference type="Proteomes" id="UP001597427"/>
    </source>
</evidence>
<reference evidence="10" key="1">
    <citation type="journal article" date="2019" name="Int. J. Syst. Evol. Microbiol.">
        <title>The Global Catalogue of Microorganisms (GCM) 10K type strain sequencing project: providing services to taxonomists for standard genome sequencing and annotation.</title>
        <authorList>
            <consortium name="The Broad Institute Genomics Platform"/>
            <consortium name="The Broad Institute Genome Sequencing Center for Infectious Disease"/>
            <person name="Wu L."/>
            <person name="Ma J."/>
        </authorList>
    </citation>
    <scope>NUCLEOTIDE SEQUENCE [LARGE SCALE GENOMIC DNA]</scope>
    <source>
        <strain evidence="10">TISTR 932</strain>
    </source>
</reference>
<evidence type="ECO:0000256" key="2">
    <source>
        <dbReference type="ARBA" id="ARBA00022448"/>
    </source>
</evidence>
<evidence type="ECO:0000256" key="5">
    <source>
        <dbReference type="ARBA" id="ARBA00022989"/>
    </source>
</evidence>
<feature type="domain" description="ABC transmembrane type-1" evidence="8">
    <location>
        <begin position="76"/>
        <end position="265"/>
    </location>
</feature>
<evidence type="ECO:0000256" key="6">
    <source>
        <dbReference type="ARBA" id="ARBA00023136"/>
    </source>
</evidence>
<organism evidence="9 10">
    <name type="scientific">Enterococcus camelliae</name>
    <dbReference type="NCBI Taxonomy" id="453959"/>
    <lineage>
        <taxon>Bacteria</taxon>
        <taxon>Bacillati</taxon>
        <taxon>Bacillota</taxon>
        <taxon>Bacilli</taxon>
        <taxon>Lactobacillales</taxon>
        <taxon>Enterococcaceae</taxon>
        <taxon>Enterococcus</taxon>
    </lineage>
</organism>
<feature type="transmembrane region" description="Helical" evidence="7">
    <location>
        <begin position="16"/>
        <end position="37"/>
    </location>
</feature>
<sequence length="278" mass="30216">MSAIQSFFKSILRHPLYLLSFLFLAILVVLSLIAPLLPLDPTLTNVSQMSQPPSWQHLFGTDEVGRDYFIRVVYGGRVSLLVGVLAMLTATCIGTIIGLVAGYFGGWVDNVLMRFVDVLSAIPWLVLVIVLSVFLKPGLTTIVIVIGGFSWMSIARLIRGETLSARERDYVAYGKFIGQKPATIIVKHVFPAVLPTLIVAATTSISSAIMTESALSFLGMGIQQPMSSWGSLLQNAQATLQSAPYMAILPGLFVVLTVYSFNNLGDFVKSRLQGGEEQ</sequence>
<proteinExistence type="inferred from homology"/>
<protein>
    <submittedName>
        <fullName evidence="9">ABC transporter permease</fullName>
    </submittedName>
</protein>
<dbReference type="Gene3D" id="1.10.3720.10">
    <property type="entry name" value="MetI-like"/>
    <property type="match status" value="1"/>
</dbReference>
<evidence type="ECO:0000313" key="9">
    <source>
        <dbReference type="EMBL" id="MFD2728559.1"/>
    </source>
</evidence>
<accession>A0ABW5TI12</accession>
<dbReference type="PANTHER" id="PTHR43386:SF1">
    <property type="entry name" value="D,D-DIPEPTIDE TRANSPORT SYSTEM PERMEASE PROTEIN DDPC-RELATED"/>
    <property type="match status" value="1"/>
</dbReference>
<feature type="transmembrane region" description="Helical" evidence="7">
    <location>
        <begin position="141"/>
        <end position="158"/>
    </location>
</feature>
<evidence type="ECO:0000259" key="8">
    <source>
        <dbReference type="PROSITE" id="PS50928"/>
    </source>
</evidence>
<feature type="transmembrane region" description="Helical" evidence="7">
    <location>
        <begin position="242"/>
        <end position="261"/>
    </location>
</feature>
<keyword evidence="5 7" id="KW-1133">Transmembrane helix</keyword>
<gene>
    <name evidence="9" type="ORF">ACFSR0_03825</name>
</gene>
<dbReference type="InterPro" id="IPR050366">
    <property type="entry name" value="BP-dependent_transpt_permease"/>
</dbReference>
<keyword evidence="4 7" id="KW-0812">Transmembrane</keyword>
<evidence type="ECO:0000256" key="3">
    <source>
        <dbReference type="ARBA" id="ARBA00022475"/>
    </source>
</evidence>
<evidence type="ECO:0000256" key="7">
    <source>
        <dbReference type="RuleBase" id="RU363032"/>
    </source>
</evidence>
<dbReference type="RefSeq" id="WP_379980082.1">
    <property type="nucleotide sequence ID" value="NZ_JBHUMO010000025.1"/>
</dbReference>
<dbReference type="EMBL" id="JBHUMO010000025">
    <property type="protein sequence ID" value="MFD2728559.1"/>
    <property type="molecule type" value="Genomic_DNA"/>
</dbReference>
<dbReference type="InterPro" id="IPR035906">
    <property type="entry name" value="MetI-like_sf"/>
</dbReference>
<feature type="transmembrane region" description="Helical" evidence="7">
    <location>
        <begin position="115"/>
        <end position="135"/>
    </location>
</feature>
<keyword evidence="3" id="KW-1003">Cell membrane</keyword>
<keyword evidence="6 7" id="KW-0472">Membrane</keyword>
<dbReference type="Pfam" id="PF12911">
    <property type="entry name" value="OppC_N"/>
    <property type="match status" value="1"/>
</dbReference>
<feature type="transmembrane region" description="Helical" evidence="7">
    <location>
        <begin position="78"/>
        <end position="103"/>
    </location>
</feature>
<comment type="subcellular location">
    <subcellularLocation>
        <location evidence="1 7">Cell membrane</location>
        <topology evidence="1 7">Multi-pass membrane protein</topology>
    </subcellularLocation>
</comment>
<dbReference type="InterPro" id="IPR025966">
    <property type="entry name" value="OppC_N"/>
</dbReference>
<evidence type="ECO:0000256" key="1">
    <source>
        <dbReference type="ARBA" id="ARBA00004651"/>
    </source>
</evidence>
<dbReference type="SUPFAM" id="SSF161098">
    <property type="entry name" value="MetI-like"/>
    <property type="match status" value="1"/>
</dbReference>
<keyword evidence="2 7" id="KW-0813">Transport</keyword>
<dbReference type="Proteomes" id="UP001597427">
    <property type="component" value="Unassembled WGS sequence"/>
</dbReference>